<organism evidence="8 9">
    <name type="scientific">Paraburkholderia strydomiana</name>
    <dbReference type="NCBI Taxonomy" id="1245417"/>
    <lineage>
        <taxon>Bacteria</taxon>
        <taxon>Pseudomonadati</taxon>
        <taxon>Pseudomonadota</taxon>
        <taxon>Betaproteobacteria</taxon>
        <taxon>Burkholderiales</taxon>
        <taxon>Burkholderiaceae</taxon>
        <taxon>Paraburkholderia</taxon>
    </lineage>
</organism>
<comment type="function">
    <text evidence="1">Reversibly catalyzes the transfer of the carbamoyl group from carbamoyl phosphate (CP) to the N(epsilon) atom of ornithine (ORN) to produce L-citrulline.</text>
</comment>
<dbReference type="PANTHER" id="PTHR45753">
    <property type="entry name" value="ORNITHINE CARBAMOYLTRANSFERASE, MITOCHONDRIAL"/>
    <property type="match status" value="1"/>
</dbReference>
<dbReference type="Pfam" id="PF02729">
    <property type="entry name" value="OTCace_N"/>
    <property type="match status" value="1"/>
</dbReference>
<feature type="domain" description="Aspartate/ornithine carbamoyltransferase carbamoyl-P binding" evidence="7">
    <location>
        <begin position="4"/>
        <end position="147"/>
    </location>
</feature>
<dbReference type="InterPro" id="IPR006130">
    <property type="entry name" value="Asp/Orn_carbamoylTrfase"/>
</dbReference>
<protein>
    <recommendedName>
        <fullName evidence="3">Ornithine carbamoyltransferase</fullName>
    </recommendedName>
</protein>
<keyword evidence="4 5" id="KW-0808">Transferase</keyword>
<evidence type="ECO:0000256" key="3">
    <source>
        <dbReference type="ARBA" id="ARBA00016634"/>
    </source>
</evidence>
<gene>
    <name evidence="8" type="ORF">PQQ73_36515</name>
</gene>
<dbReference type="PRINTS" id="PR00102">
    <property type="entry name" value="OTCASE"/>
</dbReference>
<comment type="similarity">
    <text evidence="5">Belongs to the aspartate/ornithine carbamoyltransferase superfamily.</text>
</comment>
<dbReference type="EMBL" id="JAQQCL010000055">
    <property type="protein sequence ID" value="MFM0721794.1"/>
    <property type="molecule type" value="Genomic_DNA"/>
</dbReference>
<dbReference type="InterPro" id="IPR006131">
    <property type="entry name" value="Asp_carbamoyltransf_Asp/Orn-bd"/>
</dbReference>
<accession>A0ABW9ERQ3</accession>
<dbReference type="InterPro" id="IPR002292">
    <property type="entry name" value="Orn/put_carbamltrans"/>
</dbReference>
<dbReference type="InterPro" id="IPR036901">
    <property type="entry name" value="Asp/Orn_carbamoylTrfase_sf"/>
</dbReference>
<evidence type="ECO:0000259" key="6">
    <source>
        <dbReference type="Pfam" id="PF00185"/>
    </source>
</evidence>
<dbReference type="Proteomes" id="UP001629392">
    <property type="component" value="Unassembled WGS sequence"/>
</dbReference>
<evidence type="ECO:0000313" key="9">
    <source>
        <dbReference type="Proteomes" id="UP001629392"/>
    </source>
</evidence>
<feature type="domain" description="Aspartate/ornithine carbamoyltransferase Asp/Orn-binding" evidence="6">
    <location>
        <begin position="156"/>
        <end position="301"/>
    </location>
</feature>
<dbReference type="InterPro" id="IPR006132">
    <property type="entry name" value="Asp/Orn_carbamoyltranf_P-bd"/>
</dbReference>
<comment type="caution">
    <text evidence="8">The sequence shown here is derived from an EMBL/GenBank/DDBJ whole genome shotgun (WGS) entry which is preliminary data.</text>
</comment>
<evidence type="ECO:0000313" key="8">
    <source>
        <dbReference type="EMBL" id="MFM0721794.1"/>
    </source>
</evidence>
<reference evidence="8 9" key="1">
    <citation type="journal article" date="2024" name="Chem. Sci.">
        <title>Discovery of megapolipeptins by genome mining of a Burkholderiales bacteria collection.</title>
        <authorList>
            <person name="Paulo B.S."/>
            <person name="Recchia M.J.J."/>
            <person name="Lee S."/>
            <person name="Fergusson C.H."/>
            <person name="Romanowski S.B."/>
            <person name="Hernandez A."/>
            <person name="Krull N."/>
            <person name="Liu D.Y."/>
            <person name="Cavanagh H."/>
            <person name="Bos A."/>
            <person name="Gray C.A."/>
            <person name="Murphy B.T."/>
            <person name="Linington R.G."/>
            <person name="Eustaquio A.S."/>
        </authorList>
    </citation>
    <scope>NUCLEOTIDE SEQUENCE [LARGE SCALE GENOMIC DNA]</scope>
    <source>
        <strain evidence="8 9">RL17-350-BIC-E</strain>
    </source>
</reference>
<dbReference type="RefSeq" id="WP_408157948.1">
    <property type="nucleotide sequence ID" value="NZ_JAQQCL010000055.1"/>
</dbReference>
<evidence type="ECO:0000259" key="7">
    <source>
        <dbReference type="Pfam" id="PF02729"/>
    </source>
</evidence>
<evidence type="ECO:0000256" key="4">
    <source>
        <dbReference type="ARBA" id="ARBA00022679"/>
    </source>
</evidence>
<evidence type="ECO:0000256" key="2">
    <source>
        <dbReference type="ARBA" id="ARBA00004975"/>
    </source>
</evidence>
<dbReference type="Gene3D" id="3.40.50.1370">
    <property type="entry name" value="Aspartate/ornithine carbamoyltransferase"/>
    <property type="match status" value="2"/>
</dbReference>
<dbReference type="Pfam" id="PF00185">
    <property type="entry name" value="OTCace"/>
    <property type="match status" value="1"/>
</dbReference>
<evidence type="ECO:0000256" key="1">
    <source>
        <dbReference type="ARBA" id="ARBA00003822"/>
    </source>
</evidence>
<comment type="pathway">
    <text evidence="2">Amino-acid biosynthesis; L-arginine biosynthesis; L-arginine from L-ornithine and carbamoyl phosphate: step 1/3.</text>
</comment>
<sequence length="341" mass="37284">MTIQHLLTSADLSSSDVQDVLFIAAALEIQRKAVGYLPPLLRGKCLGMIFDETSLRTRSAFERAMGDLGGQAIHYSGAEARIGRHATKSEHLDDFVNVAGRFNDALLSRIYDFDIQQRIAELSPVPFINGMCDRHHPTQALCDFLTLGRRFGTVSGLKIAFVGDGTNIALSLAQTASKLGTAFVCATPKGWELPANLTEQLPGFRSTDDPFEAVRDAHAVIADAWIPMNKANEAEERRAVLAPYRVTDQLMRAARSDAVFLHNLPAYRGDEVLPEVIDGPQSVIYDEAVARLHIARAILLAMIRPDWVHLVAGAREVTNDPDRFGTFLSSLTGSYAARVAA</sequence>
<evidence type="ECO:0000256" key="5">
    <source>
        <dbReference type="RuleBase" id="RU003634"/>
    </source>
</evidence>
<keyword evidence="9" id="KW-1185">Reference proteome</keyword>
<dbReference type="PRINTS" id="PR00100">
    <property type="entry name" value="AOTCASE"/>
</dbReference>
<dbReference type="SUPFAM" id="SSF53671">
    <property type="entry name" value="Aspartate/ornithine carbamoyltransferase"/>
    <property type="match status" value="1"/>
</dbReference>
<proteinExistence type="inferred from homology"/>
<dbReference type="PANTHER" id="PTHR45753:SF3">
    <property type="entry name" value="ORNITHINE TRANSCARBAMYLASE, MITOCHONDRIAL"/>
    <property type="match status" value="1"/>
</dbReference>
<name>A0ABW9ERQ3_9BURK</name>